<name>A0A316W751_9BASI</name>
<dbReference type="OrthoDB" id="2373480at2759"/>
<dbReference type="GO" id="GO:0016042">
    <property type="term" value="P:lipid catabolic process"/>
    <property type="evidence" value="ECO:0007669"/>
    <property type="project" value="UniProtKB-KW"/>
</dbReference>
<dbReference type="EC" id="3.1.1.3" evidence="3"/>
<keyword evidence="10" id="KW-1185">Reference proteome</keyword>
<keyword evidence="4" id="KW-0964">Secreted</keyword>
<keyword evidence="6" id="KW-0442">Lipid degradation</keyword>
<dbReference type="AlphaFoldDB" id="A0A316W751"/>
<keyword evidence="8" id="KW-0732">Signal</keyword>
<dbReference type="GO" id="GO:0005576">
    <property type="term" value="C:extracellular region"/>
    <property type="evidence" value="ECO:0007669"/>
    <property type="project" value="UniProtKB-SubCell"/>
</dbReference>
<evidence type="ECO:0000256" key="4">
    <source>
        <dbReference type="ARBA" id="ARBA00022525"/>
    </source>
</evidence>
<dbReference type="GO" id="GO:0004806">
    <property type="term" value="F:triacylglycerol lipase activity"/>
    <property type="evidence" value="ECO:0007669"/>
    <property type="project" value="UniProtKB-EC"/>
</dbReference>
<evidence type="ECO:0000256" key="7">
    <source>
        <dbReference type="ARBA" id="ARBA00023098"/>
    </source>
</evidence>
<evidence type="ECO:0000256" key="8">
    <source>
        <dbReference type="SAM" id="SignalP"/>
    </source>
</evidence>
<protein>
    <recommendedName>
        <fullName evidence="3">triacylglycerol lipase</fullName>
        <ecNumber evidence="3">3.1.1.3</ecNumber>
    </recommendedName>
</protein>
<evidence type="ECO:0000256" key="6">
    <source>
        <dbReference type="ARBA" id="ARBA00022963"/>
    </source>
</evidence>
<dbReference type="Gene3D" id="3.40.50.1820">
    <property type="entry name" value="alpha/beta hydrolase"/>
    <property type="match status" value="1"/>
</dbReference>
<evidence type="ECO:0000256" key="3">
    <source>
        <dbReference type="ARBA" id="ARBA00013279"/>
    </source>
</evidence>
<organism evidence="9 10">
    <name type="scientific">Ceraceosorus guamensis</name>
    <dbReference type="NCBI Taxonomy" id="1522189"/>
    <lineage>
        <taxon>Eukaryota</taxon>
        <taxon>Fungi</taxon>
        <taxon>Dikarya</taxon>
        <taxon>Basidiomycota</taxon>
        <taxon>Ustilaginomycotina</taxon>
        <taxon>Exobasidiomycetes</taxon>
        <taxon>Ceraceosorales</taxon>
        <taxon>Ceraceosoraceae</taxon>
        <taxon>Ceraceosorus</taxon>
    </lineage>
</organism>
<dbReference type="PANTHER" id="PTHR34853">
    <property type="match status" value="1"/>
</dbReference>
<dbReference type="SUPFAM" id="SSF53474">
    <property type="entry name" value="alpha/beta-Hydrolases"/>
    <property type="match status" value="1"/>
</dbReference>
<evidence type="ECO:0000313" key="10">
    <source>
        <dbReference type="Proteomes" id="UP000245783"/>
    </source>
</evidence>
<dbReference type="PANTHER" id="PTHR34853:SF1">
    <property type="entry name" value="LIPASE 5"/>
    <property type="match status" value="1"/>
</dbReference>
<feature type="signal peptide" evidence="8">
    <location>
        <begin position="1"/>
        <end position="22"/>
    </location>
</feature>
<dbReference type="InterPro" id="IPR005152">
    <property type="entry name" value="Lipase_secreted"/>
</dbReference>
<comment type="catalytic activity">
    <reaction evidence="1">
        <text>a triacylglycerol + H2O = a diacylglycerol + a fatty acid + H(+)</text>
        <dbReference type="Rhea" id="RHEA:12044"/>
        <dbReference type="ChEBI" id="CHEBI:15377"/>
        <dbReference type="ChEBI" id="CHEBI:15378"/>
        <dbReference type="ChEBI" id="CHEBI:17855"/>
        <dbReference type="ChEBI" id="CHEBI:18035"/>
        <dbReference type="ChEBI" id="CHEBI:28868"/>
        <dbReference type="EC" id="3.1.1.3"/>
    </reaction>
</comment>
<proteinExistence type="predicted"/>
<comment type="subcellular location">
    <subcellularLocation>
        <location evidence="2">Secreted</location>
    </subcellularLocation>
</comment>
<dbReference type="GeneID" id="37032097"/>
<dbReference type="Proteomes" id="UP000245783">
    <property type="component" value="Unassembled WGS sequence"/>
</dbReference>
<accession>A0A316W751</accession>
<dbReference type="PIRSF" id="PIRSF029171">
    <property type="entry name" value="Esterase_LipA"/>
    <property type="match status" value="1"/>
</dbReference>
<reference evidence="9 10" key="1">
    <citation type="journal article" date="2018" name="Mol. Biol. Evol.">
        <title>Broad Genomic Sampling Reveals a Smut Pathogenic Ancestry of the Fungal Clade Ustilaginomycotina.</title>
        <authorList>
            <person name="Kijpornyongpan T."/>
            <person name="Mondo S.J."/>
            <person name="Barry K."/>
            <person name="Sandor L."/>
            <person name="Lee J."/>
            <person name="Lipzen A."/>
            <person name="Pangilinan J."/>
            <person name="LaButti K."/>
            <person name="Hainaut M."/>
            <person name="Henrissat B."/>
            <person name="Grigoriev I.V."/>
            <person name="Spatafora J.W."/>
            <person name="Aime M.C."/>
        </authorList>
    </citation>
    <scope>NUCLEOTIDE SEQUENCE [LARGE SCALE GENOMIC DNA]</scope>
    <source>
        <strain evidence="9 10">MCA 4658</strain>
    </source>
</reference>
<dbReference type="Pfam" id="PF03583">
    <property type="entry name" value="LIP"/>
    <property type="match status" value="1"/>
</dbReference>
<dbReference type="InterPro" id="IPR029058">
    <property type="entry name" value="AB_hydrolase_fold"/>
</dbReference>
<feature type="chain" id="PRO_5016332777" description="triacylglycerol lipase" evidence="8">
    <location>
        <begin position="23"/>
        <end position="466"/>
    </location>
</feature>
<evidence type="ECO:0000256" key="1">
    <source>
        <dbReference type="ARBA" id="ARBA00001024"/>
    </source>
</evidence>
<evidence type="ECO:0000313" key="9">
    <source>
        <dbReference type="EMBL" id="PWN45776.1"/>
    </source>
</evidence>
<evidence type="ECO:0000256" key="5">
    <source>
        <dbReference type="ARBA" id="ARBA00022801"/>
    </source>
</evidence>
<dbReference type="InParanoid" id="A0A316W751"/>
<gene>
    <name evidence="9" type="ORF">IE81DRAFT_126192</name>
</gene>
<dbReference type="RefSeq" id="XP_025372936.1">
    <property type="nucleotide sequence ID" value="XM_025510227.1"/>
</dbReference>
<dbReference type="Gene3D" id="1.10.260.130">
    <property type="match status" value="1"/>
</dbReference>
<evidence type="ECO:0000256" key="2">
    <source>
        <dbReference type="ARBA" id="ARBA00004613"/>
    </source>
</evidence>
<sequence length="466" mass="50158">MKFTTCGLALVAILAAAASVDAASIEPRLLGRLKYPQPSVDPFYKVPDNIGTYANGAIIRERDVTSDLALGVDSQLFSKVYQLLYRSQTGSNQPDATVTTVFKPKNPKKGVPQIVAYAAFADTAAKDCASSYALIRDSGSQQGAVLVSQAPYINALLQKGYYVSVPDYQGSQAAFIVGPQEGRAHLDGLRALLNHKPTLSDPTGYQAVIAGYSGGGHAAAWAMQYRKEYASELNIIGGSYGGIPVNLTATLEILNKGLFAGFGPAGLAGAANAYPEVENYLLQQLKPNGTEAFKFLRSDQGCIAGELGYFAFKDYYSYVKKGAAALQDPIPVKYFEINRLGSRGAQDLLGPEIPVYIYHARNDEVIPRPPVDDYVKWQCANGARIEYSLSDLSEHATETLIGVPGAVDWINKVFEGRLNQPKCVQSQHSILSLTSYGAEPILGTKAANQLRALLPTFTLRKLAGLK</sequence>
<keyword evidence="7" id="KW-0443">Lipid metabolism</keyword>
<dbReference type="EMBL" id="KZ819353">
    <property type="protein sequence ID" value="PWN45776.1"/>
    <property type="molecule type" value="Genomic_DNA"/>
</dbReference>
<keyword evidence="5" id="KW-0378">Hydrolase</keyword>